<proteinExistence type="predicted"/>
<reference evidence="3 4" key="1">
    <citation type="submission" date="2017-02" db="EMBL/GenBank/DDBJ databases">
        <title>The new phylogeny of genus Mycobacterium.</title>
        <authorList>
            <person name="Tortoli E."/>
            <person name="Trovato A."/>
            <person name="Cirillo D.M."/>
        </authorList>
    </citation>
    <scope>NUCLEOTIDE SEQUENCE [LARGE SCALE GENOMIC DNA]</scope>
    <source>
        <strain evidence="3 4">DSM 45145</strain>
    </source>
</reference>
<reference evidence="2" key="3">
    <citation type="submission" date="2020-02" db="EMBL/GenBank/DDBJ databases">
        <authorList>
            <person name="Matsumoto Y."/>
            <person name="Motooka D."/>
            <person name="Nakamura S."/>
        </authorList>
    </citation>
    <scope>NUCLEOTIDE SEQUENCE</scope>
    <source>
        <strain evidence="2">JCM 16367</strain>
    </source>
</reference>
<dbReference type="InterPro" id="IPR036388">
    <property type="entry name" value="WH-like_DNA-bd_sf"/>
</dbReference>
<evidence type="ECO:0000313" key="3">
    <source>
        <dbReference type="EMBL" id="ORB12880.1"/>
    </source>
</evidence>
<name>A0A7I7PBN6_9MYCO</name>
<dbReference type="OrthoDB" id="3787288at2"/>
<dbReference type="InterPro" id="IPR011006">
    <property type="entry name" value="CheY-like_superfamily"/>
</dbReference>
<organism evidence="2 5">
    <name type="scientific">Mycobacterium noviomagense</name>
    <dbReference type="NCBI Taxonomy" id="459858"/>
    <lineage>
        <taxon>Bacteria</taxon>
        <taxon>Bacillati</taxon>
        <taxon>Actinomycetota</taxon>
        <taxon>Actinomycetes</taxon>
        <taxon>Mycobacteriales</taxon>
        <taxon>Mycobacteriaceae</taxon>
        <taxon>Mycobacterium</taxon>
    </lineage>
</organism>
<dbReference type="GO" id="GO:0003723">
    <property type="term" value="F:RNA binding"/>
    <property type="evidence" value="ECO:0007669"/>
    <property type="project" value="InterPro"/>
</dbReference>
<dbReference type="PROSITE" id="PS50921">
    <property type="entry name" value="ANTAR"/>
    <property type="match status" value="1"/>
</dbReference>
<reference evidence="2 5" key="2">
    <citation type="journal article" date="2019" name="Emerg. Microbes Infect.">
        <title>Comprehensive subspecies identification of 175 nontuberculous mycobacteria species based on 7547 genomic profiles.</title>
        <authorList>
            <person name="Matsumoto Y."/>
            <person name="Kinjo T."/>
            <person name="Motooka D."/>
            <person name="Nabeya D."/>
            <person name="Jung N."/>
            <person name="Uechi K."/>
            <person name="Horii T."/>
            <person name="Iida T."/>
            <person name="Fujita J."/>
            <person name="Nakamura S."/>
        </authorList>
    </citation>
    <scope>NUCLEOTIDE SEQUENCE [LARGE SCALE GENOMIC DNA]</scope>
    <source>
        <strain evidence="2 5">JCM 16367</strain>
    </source>
</reference>
<dbReference type="KEGG" id="mnv:MNVI_13220"/>
<dbReference type="InterPro" id="IPR005561">
    <property type="entry name" value="ANTAR"/>
</dbReference>
<dbReference type="Gene3D" id="1.10.10.10">
    <property type="entry name" value="Winged helix-like DNA-binding domain superfamily/Winged helix DNA-binding domain"/>
    <property type="match status" value="1"/>
</dbReference>
<accession>A0A7I7PBN6</accession>
<protein>
    <recommendedName>
        <fullName evidence="1">ANTAR domain-containing protein</fullName>
    </recommendedName>
</protein>
<evidence type="ECO:0000259" key="1">
    <source>
        <dbReference type="PROSITE" id="PS50921"/>
    </source>
</evidence>
<dbReference type="Pfam" id="PF03861">
    <property type="entry name" value="ANTAR"/>
    <property type="match status" value="1"/>
</dbReference>
<dbReference type="EMBL" id="MVIC01000029">
    <property type="protein sequence ID" value="ORB12880.1"/>
    <property type="molecule type" value="Genomic_DNA"/>
</dbReference>
<dbReference type="SMART" id="SM01012">
    <property type="entry name" value="ANTAR"/>
    <property type="match status" value="1"/>
</dbReference>
<dbReference type="EMBL" id="AP022583">
    <property type="protein sequence ID" value="BBY06004.1"/>
    <property type="molecule type" value="Genomic_DNA"/>
</dbReference>
<evidence type="ECO:0000313" key="5">
    <source>
        <dbReference type="Proteomes" id="UP000466894"/>
    </source>
</evidence>
<keyword evidence="4" id="KW-1185">Reference proteome</keyword>
<dbReference type="SUPFAM" id="SSF52172">
    <property type="entry name" value="CheY-like"/>
    <property type="match status" value="1"/>
</dbReference>
<dbReference type="AlphaFoldDB" id="A0A7I7PBN6"/>
<feature type="domain" description="ANTAR" evidence="1">
    <location>
        <begin position="21"/>
        <end position="74"/>
    </location>
</feature>
<dbReference type="Proteomes" id="UP000466894">
    <property type="component" value="Chromosome"/>
</dbReference>
<sequence>MAAALASSSGSEDVGQLREEIAQLREQLVQRQQQLEGMRVIEEAKGMLMQDFDLNAEQAFGVLKKLSADQCQVA</sequence>
<dbReference type="Proteomes" id="UP000192374">
    <property type="component" value="Unassembled WGS sequence"/>
</dbReference>
<evidence type="ECO:0000313" key="4">
    <source>
        <dbReference type="Proteomes" id="UP000192374"/>
    </source>
</evidence>
<gene>
    <name evidence="3" type="ORF">BST37_15195</name>
    <name evidence="2" type="ORF">MNVI_13220</name>
</gene>
<evidence type="ECO:0000313" key="2">
    <source>
        <dbReference type="EMBL" id="BBY06004.1"/>
    </source>
</evidence>
<dbReference type="RefSeq" id="WP_083088596.1">
    <property type="nucleotide sequence ID" value="NZ_AP022583.1"/>
</dbReference>